<accession>A0A0E0DVB8</accession>
<dbReference type="Proteomes" id="UP000008021">
    <property type="component" value="Chromosome 5"/>
</dbReference>
<protein>
    <submittedName>
        <fullName evidence="1">Uncharacterized protein</fullName>
    </submittedName>
</protein>
<dbReference type="EnsemblPlants" id="OMERI05G24110.1">
    <property type="protein sequence ID" value="OMERI05G24110.1"/>
    <property type="gene ID" value="OMERI05G24110"/>
</dbReference>
<proteinExistence type="predicted"/>
<dbReference type="Gramene" id="OMERI05G24110.1">
    <property type="protein sequence ID" value="OMERI05G24110.1"/>
    <property type="gene ID" value="OMERI05G24110"/>
</dbReference>
<sequence>MYMFHHDASRNVYASARSDMNPTEKMANPATLTVLRHHFPTNSVDRTIADVPAMDLPNLHTNLRAAYTHTFGEKAVITTATDMVASDRTSIFLRPR</sequence>
<dbReference type="AlphaFoldDB" id="A0A0E0DVB8"/>
<organism evidence="1">
    <name type="scientific">Oryza meridionalis</name>
    <dbReference type="NCBI Taxonomy" id="40149"/>
    <lineage>
        <taxon>Eukaryota</taxon>
        <taxon>Viridiplantae</taxon>
        <taxon>Streptophyta</taxon>
        <taxon>Embryophyta</taxon>
        <taxon>Tracheophyta</taxon>
        <taxon>Spermatophyta</taxon>
        <taxon>Magnoliopsida</taxon>
        <taxon>Liliopsida</taxon>
        <taxon>Poales</taxon>
        <taxon>Poaceae</taxon>
        <taxon>BOP clade</taxon>
        <taxon>Oryzoideae</taxon>
        <taxon>Oryzeae</taxon>
        <taxon>Oryzinae</taxon>
        <taxon>Oryza</taxon>
    </lineage>
</organism>
<keyword evidence="2" id="KW-1185">Reference proteome</keyword>
<evidence type="ECO:0000313" key="2">
    <source>
        <dbReference type="Proteomes" id="UP000008021"/>
    </source>
</evidence>
<dbReference type="HOGENOM" id="CLU_2363293_0_0_1"/>
<evidence type="ECO:0000313" key="1">
    <source>
        <dbReference type="EnsemblPlants" id="OMERI05G24110.1"/>
    </source>
</evidence>
<reference evidence="1" key="1">
    <citation type="submission" date="2015-04" db="UniProtKB">
        <authorList>
            <consortium name="EnsemblPlants"/>
        </authorList>
    </citation>
    <scope>IDENTIFICATION</scope>
</reference>
<reference evidence="1" key="2">
    <citation type="submission" date="2018-05" db="EMBL/GenBank/DDBJ databases">
        <title>OmerRS3 (Oryza meridionalis Reference Sequence Version 3).</title>
        <authorList>
            <person name="Zhang J."/>
            <person name="Kudrna D."/>
            <person name="Lee S."/>
            <person name="Talag J."/>
            <person name="Welchert J."/>
            <person name="Wing R.A."/>
        </authorList>
    </citation>
    <scope>NUCLEOTIDE SEQUENCE [LARGE SCALE GENOMIC DNA]</scope>
    <source>
        <strain evidence="1">cv. OR44</strain>
    </source>
</reference>
<name>A0A0E0DVB8_9ORYZ</name>